<comment type="cofactor">
    <cofactor evidence="1">
        <name>Ca(2+)</name>
        <dbReference type="ChEBI" id="CHEBI:29108"/>
    </cofactor>
</comment>
<dbReference type="SMART" id="SM00149">
    <property type="entry name" value="PLCYc"/>
    <property type="match status" value="1"/>
</dbReference>
<evidence type="ECO:0000313" key="16">
    <source>
        <dbReference type="WBParaSite" id="Pan_g18019.t1"/>
    </source>
</evidence>
<dbReference type="Gene3D" id="1.10.238.10">
    <property type="entry name" value="EF-hand"/>
    <property type="match status" value="1"/>
</dbReference>
<dbReference type="InterPro" id="IPR035892">
    <property type="entry name" value="C2_domain_sf"/>
</dbReference>
<dbReference type="Proteomes" id="UP000492821">
    <property type="component" value="Unassembled WGS sequence"/>
</dbReference>
<dbReference type="SMART" id="SM00239">
    <property type="entry name" value="C2"/>
    <property type="match status" value="1"/>
</dbReference>
<dbReference type="AlphaFoldDB" id="A0A7E4VAN8"/>
<dbReference type="InterPro" id="IPR000909">
    <property type="entry name" value="PLipase_C_PInositol-sp_X_dom"/>
</dbReference>
<dbReference type="PANTHER" id="PTHR10336">
    <property type="entry name" value="PHOSPHOINOSITIDE-SPECIFIC PHOSPHOLIPASE C FAMILY PROTEIN"/>
    <property type="match status" value="1"/>
</dbReference>
<evidence type="ECO:0000256" key="6">
    <source>
        <dbReference type="ARBA" id="ARBA00022963"/>
    </source>
</evidence>
<evidence type="ECO:0000259" key="13">
    <source>
        <dbReference type="PROSITE" id="PS50008"/>
    </source>
</evidence>
<dbReference type="Gene3D" id="2.30.29.30">
    <property type="entry name" value="Pleckstrin-homology domain (PH domain)/Phosphotyrosine-binding domain (PTB)"/>
    <property type="match status" value="1"/>
</dbReference>
<proteinExistence type="predicted"/>
<evidence type="ECO:0000259" key="12">
    <source>
        <dbReference type="PROSITE" id="PS50004"/>
    </source>
</evidence>
<protein>
    <recommendedName>
        <fullName evidence="3 10">Phosphoinositide phospholipase C</fullName>
        <ecNumber evidence="3 10">3.1.4.11</ecNumber>
    </recommendedName>
</protein>
<keyword evidence="8" id="KW-0807">Transducer</keyword>
<organism evidence="15 16">
    <name type="scientific">Panagrellus redivivus</name>
    <name type="common">Microworm</name>
    <dbReference type="NCBI Taxonomy" id="6233"/>
    <lineage>
        <taxon>Eukaryota</taxon>
        <taxon>Metazoa</taxon>
        <taxon>Ecdysozoa</taxon>
        <taxon>Nematoda</taxon>
        <taxon>Chromadorea</taxon>
        <taxon>Rhabditida</taxon>
        <taxon>Tylenchina</taxon>
        <taxon>Panagrolaimomorpha</taxon>
        <taxon>Panagrolaimoidea</taxon>
        <taxon>Panagrolaimidae</taxon>
        <taxon>Panagrellus</taxon>
    </lineage>
</organism>
<dbReference type="WBParaSite" id="Pan_g18019.t1">
    <property type="protein sequence ID" value="Pan_g18019.t1"/>
    <property type="gene ID" value="Pan_g18019"/>
</dbReference>
<dbReference type="SMART" id="SM00148">
    <property type="entry name" value="PLCXc"/>
    <property type="match status" value="1"/>
</dbReference>
<dbReference type="PROSITE" id="PS00018">
    <property type="entry name" value="EF_HAND_1"/>
    <property type="match status" value="1"/>
</dbReference>
<comment type="catalytic activity">
    <reaction evidence="9">
        <text>a 1,2-diacyl-sn-glycero-3-phospho-(1D-myo-inositol-4,5-bisphosphate) + H2O = 1D-myo-inositol 1,4,5-trisphosphate + a 1,2-diacyl-sn-glycerol + H(+)</text>
        <dbReference type="Rhea" id="RHEA:33179"/>
        <dbReference type="ChEBI" id="CHEBI:15377"/>
        <dbReference type="ChEBI" id="CHEBI:15378"/>
        <dbReference type="ChEBI" id="CHEBI:17815"/>
        <dbReference type="ChEBI" id="CHEBI:58456"/>
        <dbReference type="ChEBI" id="CHEBI:203600"/>
        <dbReference type="EC" id="3.1.4.11"/>
    </reaction>
    <physiologicalReaction direction="left-to-right" evidence="9">
        <dbReference type="Rhea" id="RHEA:33180"/>
    </physiologicalReaction>
</comment>
<feature type="compositionally biased region" description="Pro residues" evidence="11">
    <location>
        <begin position="1"/>
        <end position="17"/>
    </location>
</feature>
<dbReference type="SUPFAM" id="SSF50729">
    <property type="entry name" value="PH domain-like"/>
    <property type="match status" value="1"/>
</dbReference>
<feature type="region of interest" description="Disordered" evidence="11">
    <location>
        <begin position="491"/>
        <end position="525"/>
    </location>
</feature>
<evidence type="ECO:0000256" key="7">
    <source>
        <dbReference type="ARBA" id="ARBA00023098"/>
    </source>
</evidence>
<dbReference type="InterPro" id="IPR001711">
    <property type="entry name" value="PLipase_C_Pinositol-sp_Y"/>
</dbReference>
<dbReference type="GO" id="GO:0004435">
    <property type="term" value="F:phosphatidylinositol-4,5-bisphosphate phospholipase C activity"/>
    <property type="evidence" value="ECO:0007669"/>
    <property type="project" value="UniProtKB-EC"/>
</dbReference>
<dbReference type="EC" id="3.1.4.11" evidence="3 10"/>
<dbReference type="GO" id="GO:0005886">
    <property type="term" value="C:plasma membrane"/>
    <property type="evidence" value="ECO:0007669"/>
    <property type="project" value="TreeGrafter"/>
</dbReference>
<dbReference type="InterPro" id="IPR000008">
    <property type="entry name" value="C2_dom"/>
</dbReference>
<evidence type="ECO:0000256" key="8">
    <source>
        <dbReference type="ARBA" id="ARBA00023224"/>
    </source>
</evidence>
<dbReference type="CDD" id="cd00275">
    <property type="entry name" value="C2_PLC_like"/>
    <property type="match status" value="1"/>
</dbReference>
<feature type="domain" description="PI-PLC Y-box" evidence="13">
    <location>
        <begin position="552"/>
        <end position="638"/>
    </location>
</feature>
<keyword evidence="4" id="KW-0963">Cytoplasm</keyword>
<reference evidence="15" key="1">
    <citation type="journal article" date="2013" name="Genetics">
        <title>The draft genome and transcriptome of Panagrellus redivivus are shaped by the harsh demands of a free-living lifestyle.</title>
        <authorList>
            <person name="Srinivasan J."/>
            <person name="Dillman A.R."/>
            <person name="Macchietto M.G."/>
            <person name="Heikkinen L."/>
            <person name="Lakso M."/>
            <person name="Fracchia K.M."/>
            <person name="Antoshechkin I."/>
            <person name="Mortazavi A."/>
            <person name="Wong G."/>
            <person name="Sternberg P.W."/>
        </authorList>
    </citation>
    <scope>NUCLEOTIDE SEQUENCE [LARGE SCALE GENOMIC DNA]</scope>
    <source>
        <strain evidence="15">MT8872</strain>
    </source>
</reference>
<dbReference type="Pfam" id="PF09279">
    <property type="entry name" value="EF-hand_like"/>
    <property type="match status" value="1"/>
</dbReference>
<dbReference type="PROSITE" id="PS50007">
    <property type="entry name" value="PIPLC_X_DOMAIN"/>
    <property type="match status" value="1"/>
</dbReference>
<dbReference type="FunFam" id="1.10.238.10:FF:000005">
    <property type="entry name" value="Phosphoinositide phospholipase C"/>
    <property type="match status" value="1"/>
</dbReference>
<dbReference type="Pfam" id="PF00387">
    <property type="entry name" value="PI-PLC-Y"/>
    <property type="match status" value="1"/>
</dbReference>
<keyword evidence="5" id="KW-0106">Calcium</keyword>
<dbReference type="CDD" id="cd08558">
    <property type="entry name" value="PI-PLCc_eukaryota"/>
    <property type="match status" value="1"/>
</dbReference>
<dbReference type="InterPro" id="IPR011992">
    <property type="entry name" value="EF-hand-dom_pair"/>
</dbReference>
<feature type="domain" description="C2" evidence="12">
    <location>
        <begin position="633"/>
        <end position="759"/>
    </location>
</feature>
<keyword evidence="10" id="KW-0378">Hydrolase</keyword>
<dbReference type="Gene3D" id="3.20.20.190">
    <property type="entry name" value="Phosphatidylinositol (PI) phosphodiesterase"/>
    <property type="match status" value="1"/>
</dbReference>
<keyword evidence="15" id="KW-1185">Reference proteome</keyword>
<dbReference type="Pfam" id="PF00168">
    <property type="entry name" value="C2"/>
    <property type="match status" value="1"/>
</dbReference>
<dbReference type="PROSITE" id="PS50008">
    <property type="entry name" value="PIPLC_Y_DOMAIN"/>
    <property type="match status" value="1"/>
</dbReference>
<dbReference type="GO" id="GO:0005737">
    <property type="term" value="C:cytoplasm"/>
    <property type="evidence" value="ECO:0007669"/>
    <property type="project" value="UniProtKB-SubCell"/>
</dbReference>
<reference evidence="16" key="2">
    <citation type="submission" date="2020-10" db="UniProtKB">
        <authorList>
            <consortium name="WormBaseParasite"/>
        </authorList>
    </citation>
    <scope>IDENTIFICATION</scope>
</reference>
<dbReference type="Pfam" id="PF00388">
    <property type="entry name" value="PI-PLC-X"/>
    <property type="match status" value="1"/>
</dbReference>
<dbReference type="GO" id="GO:0016042">
    <property type="term" value="P:lipid catabolic process"/>
    <property type="evidence" value="ECO:0007669"/>
    <property type="project" value="UniProtKB-KW"/>
</dbReference>
<dbReference type="InterPro" id="IPR015359">
    <property type="entry name" value="PLC_EF-hand-like"/>
</dbReference>
<keyword evidence="7 10" id="KW-0443">Lipid metabolism</keyword>
<sequence length="781" mass="87726">MNSPASSPPSDPKPIPPVDDTQNITNLVVNGTTTTQHQTEQAEAVLKALEHGIPVRRVKKSKLHEPMPILVHDKTIRFPSASALWARFRFCGPNDKLKELDLDEIIEVRQGYGTDGLHKAAKKFTFQESAPEAKCFSIVYRHPKYVSKAVDFVADSEETKEYCVKAIQSLLAQKRHVMSFDEKQWLVRNFKKADLDRNGQIAFDELWKLLKKLNLQMSRSYVRKLYDLTLAETNKDAGGGRRRTALNQEEFMRLFNVLSDLPEYTHALLLANNEGEPHLNAEQLQHFLQEEQGFEGIDIKKAESIIHMCEPALNTTSASLLTTNGFRRLMQSRWGNILKQNHESTFMDMTKPMYDYFISSSHNTYLTGLQVRGEATVEGYISALRKGARLLELDVFDGESEPVITHKRTFISAITLRNTLKCINKYAFETSPYPVILTIENHVGFVQQKIMAEIFEEELGSNLYLPPPDAATKPLPSPHELRHKFILRGKNMGANDTPVDDDPDSPTDRQSPASPRSPIEPSFGRLIGLPSVKLTANIYQDIQDHPMNGSPSLSESKVKAYLAGNAPIPAYAASRLIKSYPAGIRQDSSNMNPVPSWVCGVQCAAMNLQTAGEDLDLANGLFAINGQCGYILKPKILRDGLDPRQCVETKVHLHIAIICAQYLPKADPQGSDIVDPYVTLEMFGIPLDMNKSRTRAIRNNGFNPVWNENFEFNLRCPELAILRFCVKDFDSTSSNDFVGEYTIPVASIRTGYSHIRLNTGFEHNPDEAASLFVRVAFETVK</sequence>
<keyword evidence="6 10" id="KW-0442">Lipid degradation</keyword>
<dbReference type="InterPro" id="IPR002048">
    <property type="entry name" value="EF_hand_dom"/>
</dbReference>
<dbReference type="SUPFAM" id="SSF51695">
    <property type="entry name" value="PLC-like phosphodiesterases"/>
    <property type="match status" value="1"/>
</dbReference>
<evidence type="ECO:0000256" key="4">
    <source>
        <dbReference type="ARBA" id="ARBA00022490"/>
    </source>
</evidence>
<comment type="subcellular location">
    <subcellularLocation>
        <location evidence="2">Cytoplasm</location>
    </subcellularLocation>
</comment>
<dbReference type="InterPro" id="IPR017946">
    <property type="entry name" value="PLC-like_Pdiesterase_TIM-brl"/>
</dbReference>
<evidence type="ECO:0000256" key="1">
    <source>
        <dbReference type="ARBA" id="ARBA00001913"/>
    </source>
</evidence>
<dbReference type="PROSITE" id="PS50004">
    <property type="entry name" value="C2"/>
    <property type="match status" value="1"/>
</dbReference>
<evidence type="ECO:0000256" key="3">
    <source>
        <dbReference type="ARBA" id="ARBA00012368"/>
    </source>
</evidence>
<feature type="domain" description="EF-hand" evidence="14">
    <location>
        <begin position="181"/>
        <end position="216"/>
    </location>
</feature>
<dbReference type="GO" id="GO:0005509">
    <property type="term" value="F:calcium ion binding"/>
    <property type="evidence" value="ECO:0007669"/>
    <property type="project" value="InterPro"/>
</dbReference>
<feature type="region of interest" description="Disordered" evidence="11">
    <location>
        <begin position="1"/>
        <end position="21"/>
    </location>
</feature>
<evidence type="ECO:0000256" key="9">
    <source>
        <dbReference type="ARBA" id="ARBA00023674"/>
    </source>
</evidence>
<evidence type="ECO:0000313" key="15">
    <source>
        <dbReference type="Proteomes" id="UP000492821"/>
    </source>
</evidence>
<evidence type="ECO:0000256" key="11">
    <source>
        <dbReference type="SAM" id="MobiDB-lite"/>
    </source>
</evidence>
<dbReference type="PANTHER" id="PTHR10336:SF209">
    <property type="entry name" value="PHOSPHOINOSITIDE PHOSPHOLIPASE C"/>
    <property type="match status" value="1"/>
</dbReference>
<dbReference type="Gene3D" id="2.60.40.150">
    <property type="entry name" value="C2 domain"/>
    <property type="match status" value="1"/>
</dbReference>
<dbReference type="SUPFAM" id="SSF49562">
    <property type="entry name" value="C2 domain (Calcium/lipid-binding domain, CaLB)"/>
    <property type="match status" value="1"/>
</dbReference>
<accession>A0A7E4VAN8</accession>
<dbReference type="PROSITE" id="PS50222">
    <property type="entry name" value="EF_HAND_2"/>
    <property type="match status" value="1"/>
</dbReference>
<evidence type="ECO:0000256" key="2">
    <source>
        <dbReference type="ARBA" id="ARBA00004496"/>
    </source>
</evidence>
<dbReference type="SUPFAM" id="SSF47473">
    <property type="entry name" value="EF-hand"/>
    <property type="match status" value="1"/>
</dbReference>
<evidence type="ECO:0000256" key="5">
    <source>
        <dbReference type="ARBA" id="ARBA00022837"/>
    </source>
</evidence>
<dbReference type="InterPro" id="IPR018247">
    <property type="entry name" value="EF_Hand_1_Ca_BS"/>
</dbReference>
<evidence type="ECO:0000259" key="14">
    <source>
        <dbReference type="PROSITE" id="PS50222"/>
    </source>
</evidence>
<dbReference type="InterPro" id="IPR001192">
    <property type="entry name" value="PI-PLC_fam"/>
</dbReference>
<dbReference type="PRINTS" id="PR00390">
    <property type="entry name" value="PHPHLIPASEC"/>
</dbReference>
<name>A0A7E4VAN8_PANRE</name>
<evidence type="ECO:0000256" key="10">
    <source>
        <dbReference type="RuleBase" id="RU361133"/>
    </source>
</evidence>
<dbReference type="InterPro" id="IPR011993">
    <property type="entry name" value="PH-like_dom_sf"/>
</dbReference>
<dbReference type="GO" id="GO:0035556">
    <property type="term" value="P:intracellular signal transduction"/>
    <property type="evidence" value="ECO:0007669"/>
    <property type="project" value="InterPro"/>
</dbReference>